<dbReference type="InterPro" id="IPR026444">
    <property type="entry name" value="Secre_tail"/>
</dbReference>
<dbReference type="EMBL" id="JACWZY010000001">
    <property type="protein sequence ID" value="MBD2699003.1"/>
    <property type="molecule type" value="Genomic_DNA"/>
</dbReference>
<accession>A0A926XWL0</accession>
<organism evidence="3 4">
    <name type="scientific">Spirosoma profusum</name>
    <dbReference type="NCBI Taxonomy" id="2771354"/>
    <lineage>
        <taxon>Bacteria</taxon>
        <taxon>Pseudomonadati</taxon>
        <taxon>Bacteroidota</taxon>
        <taxon>Cytophagia</taxon>
        <taxon>Cytophagales</taxon>
        <taxon>Cytophagaceae</taxon>
        <taxon>Spirosoma</taxon>
    </lineage>
</organism>
<dbReference type="NCBIfam" id="TIGR04183">
    <property type="entry name" value="Por_Secre_tail"/>
    <property type="match status" value="1"/>
</dbReference>
<evidence type="ECO:0000313" key="4">
    <source>
        <dbReference type="Proteomes" id="UP000598820"/>
    </source>
</evidence>
<feature type="domain" description="Secretion system C-terminal sorting" evidence="2">
    <location>
        <begin position="756"/>
        <end position="830"/>
    </location>
</feature>
<gene>
    <name evidence="3" type="ORF">IC229_00025</name>
</gene>
<dbReference type="Pfam" id="PF18962">
    <property type="entry name" value="Por_Secre_tail"/>
    <property type="match status" value="1"/>
</dbReference>
<dbReference type="RefSeq" id="WP_190884870.1">
    <property type="nucleotide sequence ID" value="NZ_JACWZY010000001.1"/>
</dbReference>
<name>A0A926XWL0_9BACT</name>
<evidence type="ECO:0000313" key="3">
    <source>
        <dbReference type="EMBL" id="MBD2699003.1"/>
    </source>
</evidence>
<feature type="chain" id="PRO_5038093095" evidence="1">
    <location>
        <begin position="26"/>
        <end position="833"/>
    </location>
</feature>
<dbReference type="AlphaFoldDB" id="A0A926XWL0"/>
<dbReference type="InterPro" id="IPR030916">
    <property type="entry name" value="ELWxxDGT_rpt"/>
</dbReference>
<keyword evidence="4" id="KW-1185">Reference proteome</keyword>
<proteinExistence type="predicted"/>
<protein>
    <submittedName>
        <fullName evidence="3">T9SS type A sorting domain-containing protein</fullName>
    </submittedName>
</protein>
<comment type="caution">
    <text evidence="3">The sequence shown here is derived from an EMBL/GenBank/DDBJ whole genome shotgun (WGS) entry which is preliminary data.</text>
</comment>
<reference evidence="3" key="1">
    <citation type="submission" date="2020-09" db="EMBL/GenBank/DDBJ databases">
        <authorList>
            <person name="Kim M.K."/>
        </authorList>
    </citation>
    <scope>NUCLEOTIDE SEQUENCE</scope>
    <source>
        <strain evidence="3">BT702</strain>
    </source>
</reference>
<evidence type="ECO:0000259" key="2">
    <source>
        <dbReference type="Pfam" id="PF18962"/>
    </source>
</evidence>
<keyword evidence="1" id="KW-0732">Signal</keyword>
<sequence>MKTLYKRVLGLLLCLVGINTLSVDAQTLIKDIKPGAGSSLPEQLTNINGKLYFVADDGVHGKELWKSDGTEQGTVLVKDIIPGAVEGNVKNLTNMNGTLFFSAKTPVPQFGIYSNQLWKSDGTEGGTVELLDGQGSKPESKDPQNLTNVGGLLYYSNTLALGGAGYSGLLKSDGTNSPGTTRITYYPSEPFFFPKISQLTNLNGTLYFIYGGGLYKSTGTTASTELVKTIAPGPADNNKIQHLINVNGTLFFTANDGQAGDFHRLWKSDGTAAGTVKLVDGISNPAEGPNPANLTDVNGTLYYTSRIIKGGSSYWGLFKSNGSNNPGTGFFATFVSSSSDSPLSNDVPYGATGDPTLSPSSLINVNGTLYFVFANKLWKSNGTLEGTVQVICPAAPSYLTNVDGTLYFVGGLGSIFKTDPSTNQATSVYTSSDPTADLTNVNGTLFFTHTDPVKGKELYTLSAPPPPVSSALELKAPSYNCATGQFTFQTNGGNGSPIEFKAIGITDWSTNPNQYVDVELRTAADAAPILLRARQNGSEAFYTWDIRAQCPVGGNPPNPGNGNLQLTAPQYNCQTGAFTFQTSGGNGTPIEFRAIGITDWTTNPNQFVDVELRTAADAAPILLRARQNGAEVTYIWDIRAQCPVGGNPPNPGNGNLQLLAPQYNCQTGAFTFLTSGGNGTPIEFRSIGITDWTTNPNQFVDLELRTAADAQPLLLRARQSGAEVTYIWNIRAQCPVGARLAASPTTELIANLKAGVYPNPVGEEFTVTIDNAQDKSVRLFLTDLNGRPILDRSIHVTTLRHEERLRIDQAISGMYLLRVSTAQEVISIKVIKQ</sequence>
<dbReference type="Proteomes" id="UP000598820">
    <property type="component" value="Unassembled WGS sequence"/>
</dbReference>
<dbReference type="NCBIfam" id="TIGR04534">
    <property type="entry name" value="ELWxxDGT_rpt"/>
    <property type="match status" value="1"/>
</dbReference>
<evidence type="ECO:0000256" key="1">
    <source>
        <dbReference type="SAM" id="SignalP"/>
    </source>
</evidence>
<feature type="signal peptide" evidence="1">
    <location>
        <begin position="1"/>
        <end position="25"/>
    </location>
</feature>